<dbReference type="PRINTS" id="PR00344">
    <property type="entry name" value="BCTRLSENSOR"/>
</dbReference>
<accession>A0A1B7WYZ5</accession>
<protein>
    <recommendedName>
        <fullName evidence="2">histidine kinase</fullName>
        <ecNumber evidence="2">2.7.13.3</ecNumber>
    </recommendedName>
</protein>
<keyword evidence="4 7" id="KW-0418">Kinase</keyword>
<dbReference type="Pfam" id="PF00512">
    <property type="entry name" value="HisKA"/>
    <property type="match status" value="1"/>
</dbReference>
<dbReference type="EC" id="2.7.13.3" evidence="2"/>
<dbReference type="Gene3D" id="1.10.287.130">
    <property type="match status" value="1"/>
</dbReference>
<dbReference type="GO" id="GO:0000155">
    <property type="term" value="F:phosphorelay sensor kinase activity"/>
    <property type="evidence" value="ECO:0007669"/>
    <property type="project" value="InterPro"/>
</dbReference>
<dbReference type="PANTHER" id="PTHR43547:SF2">
    <property type="entry name" value="HYBRID SIGNAL TRANSDUCTION HISTIDINE KINASE C"/>
    <property type="match status" value="1"/>
</dbReference>
<dbReference type="PROSITE" id="PS50109">
    <property type="entry name" value="HIS_KIN"/>
    <property type="match status" value="1"/>
</dbReference>
<evidence type="ECO:0000259" key="6">
    <source>
        <dbReference type="PROSITE" id="PS50109"/>
    </source>
</evidence>
<dbReference type="InterPro" id="IPR029016">
    <property type="entry name" value="GAF-like_dom_sf"/>
</dbReference>
<evidence type="ECO:0000256" key="1">
    <source>
        <dbReference type="ARBA" id="ARBA00000085"/>
    </source>
</evidence>
<dbReference type="SMART" id="SM00387">
    <property type="entry name" value="HATPase_c"/>
    <property type="match status" value="1"/>
</dbReference>
<dbReference type="Gene3D" id="3.30.450.40">
    <property type="match status" value="1"/>
</dbReference>
<keyword evidence="5" id="KW-0902">Two-component regulatory system</keyword>
<dbReference type="EMBL" id="LJOW01000113">
    <property type="protein sequence ID" value="OBQ42290.1"/>
    <property type="molecule type" value="Genomic_DNA"/>
</dbReference>
<dbReference type="Pfam" id="PF02518">
    <property type="entry name" value="HATPase_c"/>
    <property type="match status" value="1"/>
</dbReference>
<dbReference type="Gene3D" id="3.30.565.10">
    <property type="entry name" value="Histidine kinase-like ATPase, C-terminal domain"/>
    <property type="match status" value="1"/>
</dbReference>
<dbReference type="PANTHER" id="PTHR43547">
    <property type="entry name" value="TWO-COMPONENT HISTIDINE KINASE"/>
    <property type="match status" value="1"/>
</dbReference>
<feature type="domain" description="Histidine kinase" evidence="6">
    <location>
        <begin position="242"/>
        <end position="463"/>
    </location>
</feature>
<dbReference type="InterPro" id="IPR003661">
    <property type="entry name" value="HisK_dim/P_dom"/>
</dbReference>
<comment type="caution">
    <text evidence="7">The sequence shown here is derived from an EMBL/GenBank/DDBJ whole genome shotgun (WGS) entry which is preliminary data.</text>
</comment>
<evidence type="ECO:0000256" key="3">
    <source>
        <dbReference type="ARBA" id="ARBA00022553"/>
    </source>
</evidence>
<organism evidence="7 8">
    <name type="scientific">Aphanizomenon flos-aquae WA102</name>
    <dbReference type="NCBI Taxonomy" id="1710896"/>
    <lineage>
        <taxon>Bacteria</taxon>
        <taxon>Bacillati</taxon>
        <taxon>Cyanobacteriota</taxon>
        <taxon>Cyanophyceae</taxon>
        <taxon>Nostocales</taxon>
        <taxon>Aphanizomenonaceae</taxon>
        <taxon>Aphanizomenon</taxon>
    </lineage>
</organism>
<dbReference type="SUPFAM" id="SSF55781">
    <property type="entry name" value="GAF domain-like"/>
    <property type="match status" value="1"/>
</dbReference>
<dbReference type="PATRIC" id="fig|1710896.3.peg.4074"/>
<evidence type="ECO:0000256" key="5">
    <source>
        <dbReference type="ARBA" id="ARBA00023012"/>
    </source>
</evidence>
<dbReference type="SMART" id="SM00065">
    <property type="entry name" value="GAF"/>
    <property type="match status" value="1"/>
</dbReference>
<evidence type="ECO:0000256" key="2">
    <source>
        <dbReference type="ARBA" id="ARBA00012438"/>
    </source>
</evidence>
<evidence type="ECO:0000256" key="4">
    <source>
        <dbReference type="ARBA" id="ARBA00022777"/>
    </source>
</evidence>
<dbReference type="SUPFAM" id="SSF47384">
    <property type="entry name" value="Homodimeric domain of signal transducing histidine kinase"/>
    <property type="match status" value="1"/>
</dbReference>
<dbReference type="InterPro" id="IPR004358">
    <property type="entry name" value="Sig_transdc_His_kin-like_C"/>
</dbReference>
<dbReference type="InterPro" id="IPR036097">
    <property type="entry name" value="HisK_dim/P_sf"/>
</dbReference>
<sequence length="465" mass="53371">MNLNRFKSIPKWTQLPSSPIFCLEASPVDCIDSSVVQLQQQMEYLKIQLELERQEYSRKIQQIQKFQGLLQYITEQIRDSLDDQQILTIVTQELVNLLSLNRCQIELYNLSLTAATITYEYSSSLPQFQGLTTIIADFPQIYQSLLQKKIWQSVEIIPGHYSNLQFMNQLACPIFDHQSIFGNIWLIQHKEAKFGELEISFLQQIANQCAIAIRQSQLSTKTKSQVKEIAKQEHHHHQFIKHLSQELCTPITNINLAAQTLEILIKPGKILDPEIASHLLQILYHECGRENKLLNDLLNFTYLKTHTEPTNLISIDFPTWLFPIVESFRDVTNCQQQHLYLDISTEIPPLFTDITNLEKIITLLLNQACQCTPPGQSITLTADLKADTVELKVSISGMEIPDHELSQIFQPFYHIPKHSSWQAQNTGLELVLVKTMVQHLNGFIDVHSSNSSITFTIQFPLFSAS</sequence>
<reference evidence="7 8" key="1">
    <citation type="submission" date="2015-09" db="EMBL/GenBank/DDBJ databases">
        <title>Aphanizomenon flos-aquae WA102.</title>
        <authorList>
            <person name="Driscoll C."/>
        </authorList>
    </citation>
    <scope>NUCLEOTIDE SEQUENCE [LARGE SCALE GENOMIC DNA]</scope>
    <source>
        <strain evidence="7">WA102</strain>
    </source>
</reference>
<keyword evidence="3" id="KW-0597">Phosphoprotein</keyword>
<name>A0A1B7WYZ5_APHFL</name>
<dbReference type="InterPro" id="IPR003018">
    <property type="entry name" value="GAF"/>
</dbReference>
<evidence type="ECO:0000313" key="7">
    <source>
        <dbReference type="EMBL" id="OBQ42290.1"/>
    </source>
</evidence>
<gene>
    <name evidence="7" type="ORF">AN484_18590</name>
</gene>
<dbReference type="CDD" id="cd00082">
    <property type="entry name" value="HisKA"/>
    <property type="match status" value="1"/>
</dbReference>
<dbReference type="SUPFAM" id="SSF55874">
    <property type="entry name" value="ATPase domain of HSP90 chaperone/DNA topoisomerase II/histidine kinase"/>
    <property type="match status" value="1"/>
</dbReference>
<proteinExistence type="predicted"/>
<dbReference type="InterPro" id="IPR005467">
    <property type="entry name" value="His_kinase_dom"/>
</dbReference>
<evidence type="ECO:0000313" key="8">
    <source>
        <dbReference type="Proteomes" id="UP000092093"/>
    </source>
</evidence>
<dbReference type="InterPro" id="IPR003594">
    <property type="entry name" value="HATPase_dom"/>
</dbReference>
<dbReference type="AlphaFoldDB" id="A0A1B7WYZ5"/>
<dbReference type="InterPro" id="IPR036890">
    <property type="entry name" value="HATPase_C_sf"/>
</dbReference>
<dbReference type="Pfam" id="PF01590">
    <property type="entry name" value="GAF"/>
    <property type="match status" value="1"/>
</dbReference>
<keyword evidence="4 7" id="KW-0808">Transferase</keyword>
<comment type="catalytic activity">
    <reaction evidence="1">
        <text>ATP + protein L-histidine = ADP + protein N-phospho-L-histidine.</text>
        <dbReference type="EC" id="2.7.13.3"/>
    </reaction>
</comment>
<dbReference type="Proteomes" id="UP000092093">
    <property type="component" value="Unassembled WGS sequence"/>
</dbReference>